<reference evidence="2" key="1">
    <citation type="submission" date="2021-12" db="EMBL/GenBank/DDBJ databases">
        <title>Enterovibrio ZSDZ35 sp. nov. and Enterovibrio ZSDZ42 sp. nov., isolated from coastal seawater in Qingdao.</title>
        <authorList>
            <person name="Zhang P."/>
        </authorList>
    </citation>
    <scope>NUCLEOTIDE SEQUENCE</scope>
    <source>
        <strain evidence="2">ZSDZ35</strain>
    </source>
</reference>
<evidence type="ECO:0000313" key="2">
    <source>
        <dbReference type="EMBL" id="MDD1783687.1"/>
    </source>
</evidence>
<accession>A0ABT5QRS0</accession>
<organism evidence="2 3">
    <name type="scientific">Enterovibrio qingdaonensis</name>
    <dbReference type="NCBI Taxonomy" id="2899818"/>
    <lineage>
        <taxon>Bacteria</taxon>
        <taxon>Pseudomonadati</taxon>
        <taxon>Pseudomonadota</taxon>
        <taxon>Gammaproteobacteria</taxon>
        <taxon>Vibrionales</taxon>
        <taxon>Vibrionaceae</taxon>
        <taxon>Enterovibrio</taxon>
    </lineage>
</organism>
<dbReference type="Gene3D" id="2.30.130.40">
    <property type="entry name" value="LON domain-like"/>
    <property type="match status" value="1"/>
</dbReference>
<dbReference type="PANTHER" id="PTHR46732:SF8">
    <property type="entry name" value="ATP-DEPENDENT PROTEASE LA (LON) DOMAIN PROTEIN"/>
    <property type="match status" value="1"/>
</dbReference>
<dbReference type="InterPro" id="IPR046336">
    <property type="entry name" value="Lon_prtase_N_sf"/>
</dbReference>
<comment type="caution">
    <text evidence="2">The sequence shown here is derived from an EMBL/GenBank/DDBJ whole genome shotgun (WGS) entry which is preliminary data.</text>
</comment>
<evidence type="ECO:0000313" key="3">
    <source>
        <dbReference type="Proteomes" id="UP001149821"/>
    </source>
</evidence>
<gene>
    <name evidence="2" type="ORF">LRP49_21145</name>
</gene>
<dbReference type="PANTHER" id="PTHR46732">
    <property type="entry name" value="ATP-DEPENDENT PROTEASE LA (LON) DOMAIN PROTEIN"/>
    <property type="match status" value="1"/>
</dbReference>
<sequence length="188" mass="21256">MQLGLFPLPIFLLPNGITTLRIFEPRYVRLVKESMADNRGFVLAMREGDAICAYGTLVHIIDFEMLPDGLLGITIQGTSRVQLSDITQQNEDGLWVGEITSLPDWPTSEEQSGVLGDALGLLFESHPEHAAQYRQTLNLESLSWVCQRWLEILPLANQQRQWFLAQSDLDEAKSFISLLLTQENVELE</sequence>
<dbReference type="InterPro" id="IPR003111">
    <property type="entry name" value="Lon_prtase_N"/>
</dbReference>
<dbReference type="InterPro" id="IPR015947">
    <property type="entry name" value="PUA-like_sf"/>
</dbReference>
<keyword evidence="3" id="KW-1185">Reference proteome</keyword>
<feature type="domain" description="Lon N-terminal" evidence="1">
    <location>
        <begin position="2"/>
        <end position="182"/>
    </location>
</feature>
<dbReference type="Gene3D" id="1.10.4060.10">
    <property type="entry name" value="BPP1347 like domain"/>
    <property type="match status" value="1"/>
</dbReference>
<protein>
    <submittedName>
        <fullName evidence="2">LON peptidase substrate-binding domain-containing protein</fullName>
    </submittedName>
</protein>
<dbReference type="SUPFAM" id="SSF88697">
    <property type="entry name" value="PUA domain-like"/>
    <property type="match status" value="1"/>
</dbReference>
<name>A0ABT5QRS0_9GAMM</name>
<dbReference type="EMBL" id="JAJUBB010000022">
    <property type="protein sequence ID" value="MDD1783687.1"/>
    <property type="molecule type" value="Genomic_DNA"/>
</dbReference>
<evidence type="ECO:0000259" key="1">
    <source>
        <dbReference type="SMART" id="SM00464"/>
    </source>
</evidence>
<proteinExistence type="predicted"/>
<dbReference type="SMART" id="SM00464">
    <property type="entry name" value="LON"/>
    <property type="match status" value="1"/>
</dbReference>
<dbReference type="RefSeq" id="WP_274144732.1">
    <property type="nucleotide sequence ID" value="NZ_JAJUBB010000022.1"/>
</dbReference>
<dbReference type="Pfam" id="PF02190">
    <property type="entry name" value="LON_substr_bdg"/>
    <property type="match status" value="1"/>
</dbReference>
<dbReference type="Proteomes" id="UP001149821">
    <property type="component" value="Unassembled WGS sequence"/>
</dbReference>